<reference evidence="1" key="1">
    <citation type="submission" date="2006-10" db="EMBL/GenBank/DDBJ databases">
        <authorList>
            <person name="Amadeo P."/>
            <person name="Zhao Q."/>
            <person name="Wortman J."/>
            <person name="Fraser-Liggett C."/>
            <person name="Carlton J."/>
        </authorList>
    </citation>
    <scope>NUCLEOTIDE SEQUENCE</scope>
    <source>
        <strain evidence="1">G3</strain>
    </source>
</reference>
<dbReference type="VEuPathDB" id="TrichDB:TVAG_387430"/>
<evidence type="ECO:0000313" key="2">
    <source>
        <dbReference type="Proteomes" id="UP000001542"/>
    </source>
</evidence>
<gene>
    <name evidence="1" type="ORF">TVAG_387430</name>
</gene>
<protein>
    <recommendedName>
        <fullName evidence="3">Right handed beta helix domain-containing protein</fullName>
    </recommendedName>
</protein>
<dbReference type="AlphaFoldDB" id="A2FT00"/>
<dbReference type="InParanoid" id="A2FT00"/>
<accession>A2FT00</accession>
<dbReference type="Proteomes" id="UP000001542">
    <property type="component" value="Unassembled WGS sequence"/>
</dbReference>
<evidence type="ECO:0008006" key="3">
    <source>
        <dbReference type="Google" id="ProtNLM"/>
    </source>
</evidence>
<dbReference type="RefSeq" id="XP_001304895.1">
    <property type="nucleotide sequence ID" value="XM_001304894.1"/>
</dbReference>
<name>A2FT00_TRIV3</name>
<reference evidence="1" key="2">
    <citation type="journal article" date="2007" name="Science">
        <title>Draft genome sequence of the sexually transmitted pathogen Trichomonas vaginalis.</title>
        <authorList>
            <person name="Carlton J.M."/>
            <person name="Hirt R.P."/>
            <person name="Silva J.C."/>
            <person name="Delcher A.L."/>
            <person name="Schatz M."/>
            <person name="Zhao Q."/>
            <person name="Wortman J.R."/>
            <person name="Bidwell S.L."/>
            <person name="Alsmark U.C.M."/>
            <person name="Besteiro S."/>
            <person name="Sicheritz-Ponten T."/>
            <person name="Noel C.J."/>
            <person name="Dacks J.B."/>
            <person name="Foster P.G."/>
            <person name="Simillion C."/>
            <person name="Van de Peer Y."/>
            <person name="Miranda-Saavedra D."/>
            <person name="Barton G.J."/>
            <person name="Westrop G.D."/>
            <person name="Mueller S."/>
            <person name="Dessi D."/>
            <person name="Fiori P.L."/>
            <person name="Ren Q."/>
            <person name="Paulsen I."/>
            <person name="Zhang H."/>
            <person name="Bastida-Corcuera F.D."/>
            <person name="Simoes-Barbosa A."/>
            <person name="Brown M.T."/>
            <person name="Hayes R.D."/>
            <person name="Mukherjee M."/>
            <person name="Okumura C.Y."/>
            <person name="Schneider R."/>
            <person name="Smith A.J."/>
            <person name="Vanacova S."/>
            <person name="Villalvazo M."/>
            <person name="Haas B.J."/>
            <person name="Pertea M."/>
            <person name="Feldblyum T.V."/>
            <person name="Utterback T.R."/>
            <person name="Shu C.L."/>
            <person name="Osoegawa K."/>
            <person name="de Jong P.J."/>
            <person name="Hrdy I."/>
            <person name="Horvathova L."/>
            <person name="Zubacova Z."/>
            <person name="Dolezal P."/>
            <person name="Malik S.B."/>
            <person name="Logsdon J.M. Jr."/>
            <person name="Henze K."/>
            <person name="Gupta A."/>
            <person name="Wang C.C."/>
            <person name="Dunne R.L."/>
            <person name="Upcroft J.A."/>
            <person name="Upcroft P."/>
            <person name="White O."/>
            <person name="Salzberg S.L."/>
            <person name="Tang P."/>
            <person name="Chiu C.-H."/>
            <person name="Lee Y.-S."/>
            <person name="Embley T.M."/>
            <person name="Coombs G.H."/>
            <person name="Mottram J.C."/>
            <person name="Tachezy J."/>
            <person name="Fraser-Liggett C.M."/>
            <person name="Johnson P.J."/>
        </authorList>
    </citation>
    <scope>NUCLEOTIDE SEQUENCE [LARGE SCALE GENOMIC DNA]</scope>
    <source>
        <strain evidence="1">G3</strain>
    </source>
</reference>
<organism evidence="1 2">
    <name type="scientific">Trichomonas vaginalis (strain ATCC PRA-98 / G3)</name>
    <dbReference type="NCBI Taxonomy" id="412133"/>
    <lineage>
        <taxon>Eukaryota</taxon>
        <taxon>Metamonada</taxon>
        <taxon>Parabasalia</taxon>
        <taxon>Trichomonadida</taxon>
        <taxon>Trichomonadidae</taxon>
        <taxon>Trichomonas</taxon>
    </lineage>
</organism>
<dbReference type="EMBL" id="DS113999">
    <property type="protein sequence ID" value="EAX91965.1"/>
    <property type="molecule type" value="Genomic_DNA"/>
</dbReference>
<dbReference type="VEuPathDB" id="TrichDB:TVAGG3_0768800"/>
<evidence type="ECO:0000313" key="1">
    <source>
        <dbReference type="EMBL" id="EAX91965.1"/>
    </source>
</evidence>
<keyword evidence="2" id="KW-1185">Reference proteome</keyword>
<dbReference type="KEGG" id="tva:4749669"/>
<proteinExistence type="predicted"/>
<sequence>MNTSKHKEITRMASYIIQIPTGTGVINFTTASNSTSTDDNVISNYGSNFNITKCNYLNNKFIGSSGIFDCDIKCSYSSCSFIGNKGIYLFDSKPKSVVNCYFNNDVTQTISNNAATYEPIQPFDFYISHYSTYYCPATYFSYNLVKNEKDSRKKFKEDELDLDDIKIIVNKVYKTSFVEAVNFSNLAE</sequence>